<dbReference type="RefSeq" id="WP_344635298.1">
    <property type="nucleotide sequence ID" value="NZ_BAAATR010000004.1"/>
</dbReference>
<evidence type="ECO:0000313" key="2">
    <source>
        <dbReference type="Proteomes" id="UP001500305"/>
    </source>
</evidence>
<dbReference type="PRINTS" id="PR00413">
    <property type="entry name" value="HADHALOGNASE"/>
</dbReference>
<dbReference type="NCBIfam" id="TIGR01509">
    <property type="entry name" value="HAD-SF-IA-v3"/>
    <property type="match status" value="1"/>
</dbReference>
<dbReference type="EMBL" id="BAAATR010000004">
    <property type="protein sequence ID" value="GAA2234121.1"/>
    <property type="molecule type" value="Genomic_DNA"/>
</dbReference>
<name>A0ABN3DK30_9ACTN</name>
<dbReference type="InterPro" id="IPR023198">
    <property type="entry name" value="PGP-like_dom2"/>
</dbReference>
<sequence length="237" mass="24168">MTGHAHRASSAAPIPTGIQAVVFDCDGLLVDTEGCWTLAETALFAEHGHEFGPEQKALVIGKSLPDVGTVMAEYFGRPGDGDRLAAQLLEGVRRELAGGAKALPGALELVRACAARVPVAVASNSPRVLLDTALSTSGLAELFPVSFAADEVSTPKPAPDLYLTACAALGADPTASVAFEDSGTGVAAARAAGLHLVVVPSLPGQGLDHDWLLDSLADPALQAWSQAVTARSTGVLD</sequence>
<dbReference type="Gene3D" id="3.40.50.1000">
    <property type="entry name" value="HAD superfamily/HAD-like"/>
    <property type="match status" value="1"/>
</dbReference>
<organism evidence="1 2">
    <name type="scientific">Kitasatospora cystarginea</name>
    <dbReference type="NCBI Taxonomy" id="58350"/>
    <lineage>
        <taxon>Bacteria</taxon>
        <taxon>Bacillati</taxon>
        <taxon>Actinomycetota</taxon>
        <taxon>Actinomycetes</taxon>
        <taxon>Kitasatosporales</taxon>
        <taxon>Streptomycetaceae</taxon>
        <taxon>Kitasatospora</taxon>
    </lineage>
</organism>
<dbReference type="PANTHER" id="PTHR18901">
    <property type="entry name" value="2-DEOXYGLUCOSE-6-PHOSPHATE PHOSPHATASE 2"/>
    <property type="match status" value="1"/>
</dbReference>
<dbReference type="Proteomes" id="UP001500305">
    <property type="component" value="Unassembled WGS sequence"/>
</dbReference>
<dbReference type="PANTHER" id="PTHR18901:SF38">
    <property type="entry name" value="PSEUDOURIDINE-5'-PHOSPHATASE"/>
    <property type="match status" value="1"/>
</dbReference>
<dbReference type="SFLD" id="SFLDG01129">
    <property type="entry name" value="C1.5:_HAD__Beta-PGM__Phosphata"/>
    <property type="match status" value="1"/>
</dbReference>
<comment type="caution">
    <text evidence="1">The sequence shown here is derived from an EMBL/GenBank/DDBJ whole genome shotgun (WGS) entry which is preliminary data.</text>
</comment>
<dbReference type="Pfam" id="PF00702">
    <property type="entry name" value="Hydrolase"/>
    <property type="match status" value="1"/>
</dbReference>
<dbReference type="SUPFAM" id="SSF56784">
    <property type="entry name" value="HAD-like"/>
    <property type="match status" value="1"/>
</dbReference>
<keyword evidence="2" id="KW-1185">Reference proteome</keyword>
<protein>
    <submittedName>
        <fullName evidence="1">HAD family phosphatase</fullName>
    </submittedName>
</protein>
<accession>A0ABN3DK30</accession>
<reference evidence="1 2" key="1">
    <citation type="journal article" date="2019" name="Int. J. Syst. Evol. Microbiol.">
        <title>The Global Catalogue of Microorganisms (GCM) 10K type strain sequencing project: providing services to taxonomists for standard genome sequencing and annotation.</title>
        <authorList>
            <consortium name="The Broad Institute Genomics Platform"/>
            <consortium name="The Broad Institute Genome Sequencing Center for Infectious Disease"/>
            <person name="Wu L."/>
            <person name="Ma J."/>
        </authorList>
    </citation>
    <scope>NUCLEOTIDE SEQUENCE [LARGE SCALE GENOMIC DNA]</scope>
    <source>
        <strain evidence="1 2">JCM 7356</strain>
    </source>
</reference>
<dbReference type="SFLD" id="SFLDS00003">
    <property type="entry name" value="Haloacid_Dehalogenase"/>
    <property type="match status" value="1"/>
</dbReference>
<dbReference type="CDD" id="cd07505">
    <property type="entry name" value="HAD_BPGM-like"/>
    <property type="match status" value="1"/>
</dbReference>
<dbReference type="Gene3D" id="1.10.150.240">
    <property type="entry name" value="Putative phosphatase, domain 2"/>
    <property type="match status" value="1"/>
</dbReference>
<dbReference type="InterPro" id="IPR023214">
    <property type="entry name" value="HAD_sf"/>
</dbReference>
<proteinExistence type="predicted"/>
<dbReference type="InterPro" id="IPR036412">
    <property type="entry name" value="HAD-like_sf"/>
</dbReference>
<dbReference type="InterPro" id="IPR006439">
    <property type="entry name" value="HAD-SF_hydro_IA"/>
</dbReference>
<evidence type="ECO:0000313" key="1">
    <source>
        <dbReference type="EMBL" id="GAA2234121.1"/>
    </source>
</evidence>
<gene>
    <name evidence="1" type="ORF">GCM10010430_13560</name>
</gene>